<dbReference type="Proteomes" id="UP001159364">
    <property type="component" value="Unassembled WGS sequence"/>
</dbReference>
<gene>
    <name evidence="2" type="ORF">K2173_010048</name>
</gene>
<dbReference type="EMBL" id="JAIWQS010000210">
    <property type="protein sequence ID" value="KAJ8747248.1"/>
    <property type="molecule type" value="Genomic_DNA"/>
</dbReference>
<evidence type="ECO:0000256" key="1">
    <source>
        <dbReference type="SAM" id="SignalP"/>
    </source>
</evidence>
<dbReference type="GO" id="GO:0005886">
    <property type="term" value="C:plasma membrane"/>
    <property type="evidence" value="ECO:0007669"/>
    <property type="project" value="TreeGrafter"/>
</dbReference>
<organism evidence="2 3">
    <name type="scientific">Erythroxylum novogranatense</name>
    <dbReference type="NCBI Taxonomy" id="1862640"/>
    <lineage>
        <taxon>Eukaryota</taxon>
        <taxon>Viridiplantae</taxon>
        <taxon>Streptophyta</taxon>
        <taxon>Embryophyta</taxon>
        <taxon>Tracheophyta</taxon>
        <taxon>Spermatophyta</taxon>
        <taxon>Magnoliopsida</taxon>
        <taxon>eudicotyledons</taxon>
        <taxon>Gunneridae</taxon>
        <taxon>Pentapetalae</taxon>
        <taxon>rosids</taxon>
        <taxon>fabids</taxon>
        <taxon>Malpighiales</taxon>
        <taxon>Erythroxylaceae</taxon>
        <taxon>Erythroxylum</taxon>
    </lineage>
</organism>
<dbReference type="InterPro" id="IPR045036">
    <property type="entry name" value="Spartin-like"/>
</dbReference>
<reference evidence="2 3" key="1">
    <citation type="submission" date="2021-09" db="EMBL/GenBank/DDBJ databases">
        <title>Genomic insights and catalytic innovation underlie evolution of tropane alkaloids biosynthesis.</title>
        <authorList>
            <person name="Wang Y.-J."/>
            <person name="Tian T."/>
            <person name="Huang J.-P."/>
            <person name="Huang S.-X."/>
        </authorList>
    </citation>
    <scope>NUCLEOTIDE SEQUENCE [LARGE SCALE GENOMIC DNA]</scope>
    <source>
        <strain evidence="2">KIB-2018</strain>
        <tissue evidence="2">Leaf</tissue>
    </source>
</reference>
<keyword evidence="1" id="KW-0732">Signal</keyword>
<dbReference type="PANTHER" id="PTHR21068:SF50">
    <property type="entry name" value="PROTEIN EARLY-RESPONSIVE TO DEHYDRATION 7, CHLOROPLASTIC-LIKE ISOFORM X1"/>
    <property type="match status" value="1"/>
</dbReference>
<proteinExistence type="predicted"/>
<name>A0AAV8S5A9_9ROSI</name>
<dbReference type="PANTHER" id="PTHR21068">
    <property type="entry name" value="SPARTIN"/>
    <property type="match status" value="1"/>
</dbReference>
<feature type="chain" id="PRO_5043642207" evidence="1">
    <location>
        <begin position="21"/>
        <end position="318"/>
    </location>
</feature>
<protein>
    <submittedName>
        <fullName evidence="2">Uncharacterized protein</fullName>
    </submittedName>
</protein>
<evidence type="ECO:0000313" key="3">
    <source>
        <dbReference type="Proteomes" id="UP001159364"/>
    </source>
</evidence>
<sequence length="318" mass="36099">MTTTMLFFIFQTLTLNPTNNLQQGDTVVAVLARVSDHIQWPSAKDEAFVKLDQSHYFFTLRVPKKQIGSDDDDDDEKGKIKSDEFELLNYGLMLASKGKEGLLLEFDKVLERYSTFTVQEVKEGWELIEGNKVAREMSLEEMEKKRELMEESSAAYWTMLAPNVEEYSSSIARMIAIGLGYFVWGDEFLKKWMGKSSNLVISFGAMRRVKRFKFFMANCGVKKMTKMPEKMATGILSRVVKVSGFFTSSIVNSKAGKKFFSLLPEEIVPAFLDGFRSTTSFTTTIPFEGFISKSISHNCRTRSILSNGPIKKAIRSLD</sequence>
<feature type="signal peptide" evidence="1">
    <location>
        <begin position="1"/>
        <end position="20"/>
    </location>
</feature>
<evidence type="ECO:0000313" key="2">
    <source>
        <dbReference type="EMBL" id="KAJ8747248.1"/>
    </source>
</evidence>
<accession>A0AAV8S5A9</accession>
<comment type="caution">
    <text evidence="2">The sequence shown here is derived from an EMBL/GenBank/DDBJ whole genome shotgun (WGS) entry which is preliminary data.</text>
</comment>
<dbReference type="AlphaFoldDB" id="A0AAV8S5A9"/>
<keyword evidence="3" id="KW-1185">Reference proteome</keyword>